<dbReference type="EMBL" id="SGSU01000009">
    <property type="protein sequence ID" value="RZG66907.1"/>
    <property type="molecule type" value="Genomic_DNA"/>
</dbReference>
<evidence type="ECO:0000256" key="1">
    <source>
        <dbReference type="ARBA" id="ARBA00023002"/>
    </source>
</evidence>
<feature type="transmembrane region" description="Helical" evidence="3">
    <location>
        <begin position="12"/>
        <end position="33"/>
    </location>
</feature>
<dbReference type="PANTHER" id="PTHR13789:SF309">
    <property type="entry name" value="PUTATIVE (AFU_ORTHOLOGUE AFUA_6G14510)-RELATED"/>
    <property type="match status" value="1"/>
</dbReference>
<dbReference type="GO" id="GO:0071949">
    <property type="term" value="F:FAD binding"/>
    <property type="evidence" value="ECO:0007669"/>
    <property type="project" value="InterPro"/>
</dbReference>
<evidence type="ECO:0000256" key="2">
    <source>
        <dbReference type="ARBA" id="ARBA00023033"/>
    </source>
</evidence>
<keyword evidence="3" id="KW-0472">Membrane</keyword>
<dbReference type="RefSeq" id="WP_130145791.1">
    <property type="nucleotide sequence ID" value="NZ_SGSU01000009.1"/>
</dbReference>
<gene>
    <name evidence="5" type="ORF">EXE25_09520</name>
</gene>
<comment type="caution">
    <text evidence="5">The sequence shown here is derived from an EMBL/GenBank/DDBJ whole genome shotgun (WGS) entry which is preliminary data.</text>
</comment>
<evidence type="ECO:0000313" key="6">
    <source>
        <dbReference type="Proteomes" id="UP000293483"/>
    </source>
</evidence>
<dbReference type="InterPro" id="IPR036188">
    <property type="entry name" value="FAD/NAD-bd_sf"/>
</dbReference>
<proteinExistence type="predicted"/>
<dbReference type="Gene3D" id="3.50.50.60">
    <property type="entry name" value="FAD/NAD(P)-binding domain"/>
    <property type="match status" value="1"/>
</dbReference>
<dbReference type="GO" id="GO:0004497">
    <property type="term" value="F:monooxygenase activity"/>
    <property type="evidence" value="ECO:0007669"/>
    <property type="project" value="UniProtKB-KW"/>
</dbReference>
<keyword evidence="1" id="KW-0560">Oxidoreductase</keyword>
<keyword evidence="3" id="KW-0812">Transmembrane</keyword>
<dbReference type="STRING" id="202951.GCA_001485025_00615"/>
<evidence type="ECO:0000259" key="4">
    <source>
        <dbReference type="Pfam" id="PF01494"/>
    </source>
</evidence>
<feature type="domain" description="FAD-binding" evidence="4">
    <location>
        <begin position="11"/>
        <end position="347"/>
    </location>
</feature>
<dbReference type="NCBIfam" id="NF005313">
    <property type="entry name" value="PRK06847.1"/>
    <property type="match status" value="1"/>
</dbReference>
<dbReference type="Proteomes" id="UP000293483">
    <property type="component" value="Unassembled WGS sequence"/>
</dbReference>
<dbReference type="AlphaFoldDB" id="A0A4Q7B1L8"/>
<evidence type="ECO:0000256" key="3">
    <source>
        <dbReference type="SAM" id="Phobius"/>
    </source>
</evidence>
<dbReference type="InterPro" id="IPR050493">
    <property type="entry name" value="FAD-dep_Monooxygenase_BioMet"/>
</dbReference>
<keyword evidence="2" id="KW-0503">Monooxygenase</keyword>
<dbReference type="PANTHER" id="PTHR13789">
    <property type="entry name" value="MONOOXYGENASE"/>
    <property type="match status" value="1"/>
</dbReference>
<dbReference type="PRINTS" id="PR00420">
    <property type="entry name" value="RNGMNOXGNASE"/>
</dbReference>
<keyword evidence="3" id="KW-1133">Transmembrane helix</keyword>
<evidence type="ECO:0000313" key="5">
    <source>
        <dbReference type="EMBL" id="RZG66907.1"/>
    </source>
</evidence>
<accession>A0A4Q7B1L8</accession>
<protein>
    <submittedName>
        <fullName evidence="5">Oxidoreductase</fullName>
    </submittedName>
</protein>
<reference evidence="5 6" key="1">
    <citation type="submission" date="2019-02" db="EMBL/GenBank/DDBJ databases">
        <title>The Batch Genome Submission of Acinetobacter spp. strains.</title>
        <authorList>
            <person name="Qin J."/>
            <person name="Hu Y."/>
            <person name="Ye H."/>
            <person name="Wei L."/>
            <person name="Feng Y."/>
            <person name="Zong Z."/>
        </authorList>
    </citation>
    <scope>NUCLEOTIDE SEQUENCE [LARGE SCALE GENOMIC DNA]</scope>
    <source>
        <strain evidence="5 6">WCHABo060081</strain>
    </source>
</reference>
<dbReference type="Pfam" id="PF01494">
    <property type="entry name" value="FAD_binding_3"/>
    <property type="match status" value="1"/>
</dbReference>
<organism evidence="5 6">
    <name type="scientific">Acinetobacter bouvetii</name>
    <dbReference type="NCBI Taxonomy" id="202951"/>
    <lineage>
        <taxon>Bacteria</taxon>
        <taxon>Pseudomonadati</taxon>
        <taxon>Pseudomonadota</taxon>
        <taxon>Gammaproteobacteria</taxon>
        <taxon>Moraxellales</taxon>
        <taxon>Moraxellaceae</taxon>
        <taxon>Acinetobacter</taxon>
    </lineage>
</organism>
<name>A0A4Q7B1L8_9GAMM</name>
<sequence>MTQTSASAGKKVLIIGAGTAGMASAITLSRIGMKVDLIDINPNWGALGAGLTITGPTLRALKQLGVYDEVTNQAYVGDGIQVCDPQGNPLRILPTPMLEDADTAGSGGIMRPTMHSIMHKYVKDAGIEMRLGITADAFDQGEHAVTVAFSDGTSGRYDFVLGSDGVLSKTRQLLFPNAPKAEYTGQSCWRLFLKRPASVERRTYFLGGPVKVGFTPVSKDHMYMFLLERCEQRWQEPEDNYKNLKQLLEGYDGILAEIRESLTQADNKDINFRPLECFDLPGPWYVGKVLLIGDSAHPTTPQLASGAGMGIEDALVLAEIFAIESNVEKAFEQFMQRREQRCRLVTQSSMEIGRLEQQRAPVEQQTAVVSKALELLKEAI</sequence>
<dbReference type="InterPro" id="IPR002938">
    <property type="entry name" value="FAD-bd"/>
</dbReference>
<dbReference type="SUPFAM" id="SSF51905">
    <property type="entry name" value="FAD/NAD(P)-binding domain"/>
    <property type="match status" value="1"/>
</dbReference>